<accession>A0ABN8HUC6</accession>
<evidence type="ECO:0000313" key="3">
    <source>
        <dbReference type="Proteomes" id="UP000837857"/>
    </source>
</evidence>
<reference evidence="2" key="1">
    <citation type="submission" date="2022-03" db="EMBL/GenBank/DDBJ databases">
        <authorList>
            <person name="Martin H S."/>
        </authorList>
    </citation>
    <scope>NUCLEOTIDE SEQUENCE</scope>
</reference>
<feature type="compositionally biased region" description="Basic residues" evidence="1">
    <location>
        <begin position="151"/>
        <end position="160"/>
    </location>
</feature>
<gene>
    <name evidence="2" type="ORF">IPOD504_LOCUS736</name>
</gene>
<evidence type="ECO:0000256" key="1">
    <source>
        <dbReference type="SAM" id="MobiDB-lite"/>
    </source>
</evidence>
<keyword evidence="3" id="KW-1185">Reference proteome</keyword>
<evidence type="ECO:0000313" key="2">
    <source>
        <dbReference type="EMBL" id="CAH2035872.1"/>
    </source>
</evidence>
<feature type="compositionally biased region" description="Basic and acidic residues" evidence="1">
    <location>
        <begin position="140"/>
        <end position="150"/>
    </location>
</feature>
<proteinExistence type="predicted"/>
<feature type="region of interest" description="Disordered" evidence="1">
    <location>
        <begin position="126"/>
        <end position="160"/>
    </location>
</feature>
<feature type="non-terminal residue" evidence="2">
    <location>
        <position position="1"/>
    </location>
</feature>
<name>A0ABN8HUC6_9NEOP</name>
<dbReference type="Proteomes" id="UP000837857">
    <property type="component" value="Chromosome 1"/>
</dbReference>
<protein>
    <submittedName>
        <fullName evidence="2">Uncharacterized protein</fullName>
    </submittedName>
</protein>
<dbReference type="EMBL" id="OW152813">
    <property type="protein sequence ID" value="CAH2035872.1"/>
    <property type="molecule type" value="Genomic_DNA"/>
</dbReference>
<sequence length="160" mass="18698">MARVGFQDGAGVGVVVDRGGRGRRRCSMRSERSLRDIRAPDTVARTRPPIALDRRYKIVRLPPARFEFDFGALVTNIRDNISSWVLWWRQRHLRMGAPQTPKPIEEDDCVPRVAIVDELREVQQDRKLERRRGAGAPRRRGLDSELEGERRRPRRKPRKR</sequence>
<organism evidence="2 3">
    <name type="scientific">Iphiclides podalirius</name>
    <name type="common">scarce swallowtail</name>
    <dbReference type="NCBI Taxonomy" id="110791"/>
    <lineage>
        <taxon>Eukaryota</taxon>
        <taxon>Metazoa</taxon>
        <taxon>Ecdysozoa</taxon>
        <taxon>Arthropoda</taxon>
        <taxon>Hexapoda</taxon>
        <taxon>Insecta</taxon>
        <taxon>Pterygota</taxon>
        <taxon>Neoptera</taxon>
        <taxon>Endopterygota</taxon>
        <taxon>Lepidoptera</taxon>
        <taxon>Glossata</taxon>
        <taxon>Ditrysia</taxon>
        <taxon>Papilionoidea</taxon>
        <taxon>Papilionidae</taxon>
        <taxon>Papilioninae</taxon>
        <taxon>Iphiclides</taxon>
    </lineage>
</organism>